<protein>
    <submittedName>
        <fullName evidence="3">C2H2-type domain-containing protein</fullName>
    </submittedName>
</protein>
<evidence type="ECO:0000256" key="1">
    <source>
        <dbReference type="SAM" id="MobiDB-lite"/>
    </source>
</evidence>
<proteinExistence type="predicted"/>
<dbReference type="Proteomes" id="UP000046392">
    <property type="component" value="Unplaced"/>
</dbReference>
<feature type="compositionally biased region" description="Basic and acidic residues" evidence="1">
    <location>
        <begin position="34"/>
        <end position="47"/>
    </location>
</feature>
<feature type="compositionally biased region" description="Polar residues" evidence="1">
    <location>
        <begin position="1"/>
        <end position="12"/>
    </location>
</feature>
<organism evidence="2 3">
    <name type="scientific">Strongyloides papillosus</name>
    <name type="common">Intestinal threadworm</name>
    <dbReference type="NCBI Taxonomy" id="174720"/>
    <lineage>
        <taxon>Eukaryota</taxon>
        <taxon>Metazoa</taxon>
        <taxon>Ecdysozoa</taxon>
        <taxon>Nematoda</taxon>
        <taxon>Chromadorea</taxon>
        <taxon>Rhabditida</taxon>
        <taxon>Tylenchina</taxon>
        <taxon>Panagrolaimomorpha</taxon>
        <taxon>Strongyloidoidea</taxon>
        <taxon>Strongyloididae</taxon>
        <taxon>Strongyloides</taxon>
    </lineage>
</organism>
<sequence length="250" mass="27968">MAVLLTTNSSNGKSRQRLQRKRKSAGDGNGGKIRRLDKDTNNKENRVTEVANSPRIKEEDSFLEELINIAFVSEEYGDKDKYVGMPGSATLGRPPYVPPKERIIAQVHDKPKEMNLQQLEEVLAKRIIEETGRGICATLVDDQCAECGICKAAVPLYENFVTANFVNHINEQHPRIHRCSGSWPGLNKSILAILKSTVPKPLSFSDFAIADSNINDDDNLQCIWCGIFMDTQALAVHFYEVHSSEIEVPR</sequence>
<keyword evidence="2" id="KW-1185">Reference proteome</keyword>
<dbReference type="WBParaSite" id="SPAL_0001508100.1">
    <property type="protein sequence ID" value="SPAL_0001508100.1"/>
    <property type="gene ID" value="SPAL_0001508100"/>
</dbReference>
<accession>A0A0N5CB16</accession>
<evidence type="ECO:0000313" key="3">
    <source>
        <dbReference type="WBParaSite" id="SPAL_0001508100.1"/>
    </source>
</evidence>
<dbReference type="STRING" id="174720.A0A0N5CB16"/>
<dbReference type="AlphaFoldDB" id="A0A0N5CB16"/>
<name>A0A0N5CB16_STREA</name>
<evidence type="ECO:0000313" key="2">
    <source>
        <dbReference type="Proteomes" id="UP000046392"/>
    </source>
</evidence>
<feature type="compositionally biased region" description="Basic residues" evidence="1">
    <location>
        <begin position="14"/>
        <end position="23"/>
    </location>
</feature>
<reference evidence="3" key="1">
    <citation type="submission" date="2017-02" db="UniProtKB">
        <authorList>
            <consortium name="WormBaseParasite"/>
        </authorList>
    </citation>
    <scope>IDENTIFICATION</scope>
</reference>
<feature type="region of interest" description="Disordered" evidence="1">
    <location>
        <begin position="1"/>
        <end position="52"/>
    </location>
</feature>